<feature type="domain" description="MucB/RseB C-terminal" evidence="8">
    <location>
        <begin position="319"/>
        <end position="407"/>
    </location>
</feature>
<feature type="compositionally biased region" description="Basic and acidic residues" evidence="5">
    <location>
        <begin position="295"/>
        <end position="305"/>
    </location>
</feature>
<dbReference type="HOGENOM" id="CLU_054710_0_1_4"/>
<protein>
    <recommendedName>
        <fullName evidence="11">MucB/RseB N-terminal domain-containing protein</fullName>
    </recommendedName>
</protein>
<feature type="signal peptide" evidence="6">
    <location>
        <begin position="1"/>
        <end position="21"/>
    </location>
</feature>
<evidence type="ECO:0000259" key="7">
    <source>
        <dbReference type="Pfam" id="PF03888"/>
    </source>
</evidence>
<proteinExistence type="inferred from homology"/>
<feature type="domain" description="MucB/RseB N-terminal" evidence="7">
    <location>
        <begin position="61"/>
        <end position="235"/>
    </location>
</feature>
<dbReference type="OrthoDB" id="7067274at2"/>
<dbReference type="EMBL" id="CP009238">
    <property type="protein sequence ID" value="AIL33243.1"/>
    <property type="molecule type" value="Genomic_DNA"/>
</dbReference>
<evidence type="ECO:0008006" key="11">
    <source>
        <dbReference type="Google" id="ProtNLM"/>
    </source>
</evidence>
<dbReference type="Gene3D" id="3.30.200.100">
    <property type="entry name" value="MucB/RseB, C-terminal domain"/>
    <property type="match status" value="1"/>
</dbReference>
<evidence type="ECO:0000259" key="8">
    <source>
        <dbReference type="Pfam" id="PF17188"/>
    </source>
</evidence>
<comment type="subcellular location">
    <subcellularLocation>
        <location evidence="1">Periplasm</location>
    </subcellularLocation>
</comment>
<dbReference type="RefSeq" id="WP_038501054.1">
    <property type="nucleotide sequence ID" value="NZ_AFWK01000023.1"/>
</dbReference>
<dbReference type="GO" id="GO:0032885">
    <property type="term" value="P:regulation of polysaccharide biosynthetic process"/>
    <property type="evidence" value="ECO:0007669"/>
    <property type="project" value="TreeGrafter"/>
</dbReference>
<organism evidence="9 10">
    <name type="scientific">Basilea psittacipulmonis DSM 24701</name>
    <dbReference type="NCBI Taxonomy" id="1072685"/>
    <lineage>
        <taxon>Bacteria</taxon>
        <taxon>Pseudomonadati</taxon>
        <taxon>Pseudomonadota</taxon>
        <taxon>Betaproteobacteria</taxon>
        <taxon>Burkholderiales</taxon>
        <taxon>Alcaligenaceae</taxon>
        <taxon>Basilea</taxon>
    </lineage>
</organism>
<dbReference type="InterPro" id="IPR033436">
    <property type="entry name" value="MucB/RseB_C"/>
</dbReference>
<evidence type="ECO:0000256" key="2">
    <source>
        <dbReference type="ARBA" id="ARBA00008150"/>
    </source>
</evidence>
<evidence type="ECO:0000256" key="6">
    <source>
        <dbReference type="SAM" id="SignalP"/>
    </source>
</evidence>
<dbReference type="PANTHER" id="PTHR38782:SF1">
    <property type="entry name" value="SIGMA-E FACTOR REGULATORY PROTEIN RSEB"/>
    <property type="match status" value="1"/>
</dbReference>
<dbReference type="KEGG" id="bpsi:IX83_07995"/>
<dbReference type="STRING" id="1072685.IX83_07995"/>
<dbReference type="InterPro" id="IPR033434">
    <property type="entry name" value="MucB/RseB_N"/>
</dbReference>
<name>A0A077DJL8_9BURK</name>
<keyword evidence="4" id="KW-0574">Periplasm</keyword>
<dbReference type="AlphaFoldDB" id="A0A077DJL8"/>
<dbReference type="InterPro" id="IPR005588">
    <property type="entry name" value="MucB_RseB"/>
</dbReference>
<evidence type="ECO:0000256" key="5">
    <source>
        <dbReference type="SAM" id="MobiDB-lite"/>
    </source>
</evidence>
<dbReference type="Proteomes" id="UP000028945">
    <property type="component" value="Chromosome"/>
</dbReference>
<feature type="chain" id="PRO_5001717538" description="MucB/RseB N-terminal domain-containing protein" evidence="6">
    <location>
        <begin position="22"/>
        <end position="416"/>
    </location>
</feature>
<dbReference type="Pfam" id="PF17188">
    <property type="entry name" value="MucB_RseB_C"/>
    <property type="match status" value="1"/>
</dbReference>
<evidence type="ECO:0000313" key="9">
    <source>
        <dbReference type="EMBL" id="AIL33243.1"/>
    </source>
</evidence>
<dbReference type="CDD" id="cd16327">
    <property type="entry name" value="RseB"/>
    <property type="match status" value="1"/>
</dbReference>
<evidence type="ECO:0000256" key="3">
    <source>
        <dbReference type="ARBA" id="ARBA00022729"/>
    </source>
</evidence>
<evidence type="ECO:0000313" key="10">
    <source>
        <dbReference type="Proteomes" id="UP000028945"/>
    </source>
</evidence>
<accession>A0A077DJL8</accession>
<keyword evidence="10" id="KW-1185">Reference proteome</keyword>
<feature type="compositionally biased region" description="Pro residues" evidence="5">
    <location>
        <begin position="278"/>
        <end position="294"/>
    </location>
</feature>
<evidence type="ECO:0000256" key="1">
    <source>
        <dbReference type="ARBA" id="ARBA00004418"/>
    </source>
</evidence>
<dbReference type="Pfam" id="PF03888">
    <property type="entry name" value="MucB_RseB"/>
    <property type="match status" value="1"/>
</dbReference>
<keyword evidence="3 6" id="KW-0732">Signal</keyword>
<gene>
    <name evidence="9" type="ORF">IX83_07995</name>
</gene>
<dbReference type="eggNOG" id="COG3026">
    <property type="taxonomic scope" value="Bacteria"/>
</dbReference>
<dbReference type="GO" id="GO:0045152">
    <property type="term" value="F:antisigma factor binding"/>
    <property type="evidence" value="ECO:0007669"/>
    <property type="project" value="TreeGrafter"/>
</dbReference>
<comment type="similarity">
    <text evidence="2">Belongs to the RseB family.</text>
</comment>
<sequence length="416" mass="46422">MTAARWLVLGLGMLGSSVLSANTMPLPDELLVIGKPSFDTKNLTDFEKVNINALNDELAKFLIGVQKAAEHTDYSGVYTWQSGPRVTSTKVVHIVDGEGIKEYAQVLDGRKREFLRRNDQLYCVITDAKERTAKIPPRPNQFPRILVSDPKNISKYYQIETDPNAKDRVAGVDCVSYNIKPVFEDRNYFNICVEPKHQLLLKFKRMSVDGSMIEQVMFTSLSINKNIPNRDLKDVYDNVRQERMSVEPLSSPAPVTITTQVGEDGDVQISLPVALLPKGPPPDAMGPGTSAPPPVDKKSMPKPLSDERKKEIIDSYGDSVWRIKVPAGFSIFENSPRPGGSQHLLLSDGMTTISIFMQKIQSNEIKLPPKDEMKIGVFNISRKRVDQYWVTAVGGVSNEVLEKIVNSAKYTPDSRK</sequence>
<dbReference type="Gene3D" id="2.50.20.10">
    <property type="entry name" value="Lipoprotein localisation LolA/LolB/LppX"/>
    <property type="match status" value="1"/>
</dbReference>
<dbReference type="PANTHER" id="PTHR38782">
    <property type="match status" value="1"/>
</dbReference>
<reference evidence="9 10" key="1">
    <citation type="journal article" date="2014" name="BMC Genomics">
        <title>A genomic perspective on a new bacterial genus and species from the Alcaligenaceae family, Basilea psittacipulmonis.</title>
        <authorList>
            <person name="Whiteson K.L."/>
            <person name="Hernandez D."/>
            <person name="Lazarevic V."/>
            <person name="Gaia N."/>
            <person name="Farinelli L."/>
            <person name="Francois P."/>
            <person name="Pilo P."/>
            <person name="Frey J."/>
            <person name="Schrenzel J."/>
        </authorList>
    </citation>
    <scope>NUCLEOTIDE SEQUENCE [LARGE SCALE GENOMIC DNA]</scope>
    <source>
        <strain evidence="9 10">DSM 24701</strain>
    </source>
</reference>
<dbReference type="InterPro" id="IPR038484">
    <property type="entry name" value="MucB/RseB_C_sf"/>
</dbReference>
<evidence type="ECO:0000256" key="4">
    <source>
        <dbReference type="ARBA" id="ARBA00022764"/>
    </source>
</evidence>
<feature type="region of interest" description="Disordered" evidence="5">
    <location>
        <begin position="278"/>
        <end position="305"/>
    </location>
</feature>
<dbReference type="GO" id="GO:0030288">
    <property type="term" value="C:outer membrane-bounded periplasmic space"/>
    <property type="evidence" value="ECO:0007669"/>
    <property type="project" value="TreeGrafter"/>
</dbReference>